<sequence length="262" mass="28609">MRGNTTSSFKQNYVMPRKAITGGGQRGRSMSRGSGGGGAKRQGYSVSRSRSVSRANGQDGIAKRAFAVGQAYSMYHDPFPRTMRAVLRYTECINFNASAAIAQQHFFRGGSIFDPNYTGVGYQPYGHDTYQSIFNHYRVVKSVCKITNTTSGAGNIMGITLSDDVSVTTDFDQIKLVKPSKCIPLATSTEAHTIAMVYNSEQAFPGQVQNTTALFGNNPAEEQYFCVWVTGSNPLGDPSAVSVMVTIEYYVEMSELKELDKS</sequence>
<feature type="compositionally biased region" description="Low complexity" evidence="1">
    <location>
        <begin position="41"/>
        <end position="54"/>
    </location>
</feature>
<evidence type="ECO:0008006" key="3">
    <source>
        <dbReference type="Google" id="ProtNLM"/>
    </source>
</evidence>
<evidence type="ECO:0000313" key="2">
    <source>
        <dbReference type="EMBL" id="AGA18269.1"/>
    </source>
</evidence>
<accession>S4TEG5</accession>
<reference evidence="2" key="1">
    <citation type="journal article" date="2013" name="ISME J.">
        <title>Previously unknown and highly divergent ssDNA viruses populate the oceans.</title>
        <authorList>
            <person name="Labonte J.M."/>
            <person name="Suttle C.A."/>
        </authorList>
    </citation>
    <scope>NUCLEOTIDE SEQUENCE</scope>
</reference>
<protein>
    <recommendedName>
        <fullName evidence="3">Capsid protein</fullName>
    </recommendedName>
</protein>
<organism evidence="2">
    <name type="scientific">uncultured marine virus</name>
    <dbReference type="NCBI Taxonomy" id="186617"/>
    <lineage>
        <taxon>Viruses</taxon>
        <taxon>environmental samples</taxon>
    </lineage>
</organism>
<evidence type="ECO:0000256" key="1">
    <source>
        <dbReference type="SAM" id="MobiDB-lite"/>
    </source>
</evidence>
<feature type="compositionally biased region" description="Polar residues" evidence="1">
    <location>
        <begin position="1"/>
        <end position="11"/>
    </location>
</feature>
<dbReference type="EMBL" id="JX904152">
    <property type="protein sequence ID" value="AGA18269.1"/>
    <property type="molecule type" value="Genomic_DNA"/>
</dbReference>
<feature type="region of interest" description="Disordered" evidence="1">
    <location>
        <begin position="1"/>
        <end position="57"/>
    </location>
</feature>
<name>S4TEG5_9VIRU</name>
<proteinExistence type="predicted"/>